<protein>
    <submittedName>
        <fullName evidence="1">Polyketide cyclase / dehydrase and lipid transport</fullName>
    </submittedName>
</protein>
<accession>A0A5B9PH01</accession>
<proteinExistence type="predicted"/>
<dbReference type="RefSeq" id="WP_075082407.1">
    <property type="nucleotide sequence ID" value="NZ_CP042912.1"/>
</dbReference>
<dbReference type="Proteomes" id="UP000322214">
    <property type="component" value="Chromosome"/>
</dbReference>
<evidence type="ECO:0000313" key="2">
    <source>
        <dbReference type="Proteomes" id="UP000322214"/>
    </source>
</evidence>
<keyword evidence="2" id="KW-1185">Reference proteome</keyword>
<dbReference type="AlphaFoldDB" id="A0A5B9PH01"/>
<dbReference type="InterPro" id="IPR023393">
    <property type="entry name" value="START-like_dom_sf"/>
</dbReference>
<evidence type="ECO:0000313" key="1">
    <source>
        <dbReference type="EMBL" id="QEG24042.1"/>
    </source>
</evidence>
<dbReference type="STRING" id="980251.GCA_001642875_04147"/>
<dbReference type="Pfam" id="PF10604">
    <property type="entry name" value="Polyketide_cyc2"/>
    <property type="match status" value="1"/>
</dbReference>
<dbReference type="KEGG" id="mff:MFFC18_39530"/>
<organism evidence="1 2">
    <name type="scientific">Mariniblastus fucicola</name>
    <dbReference type="NCBI Taxonomy" id="980251"/>
    <lineage>
        <taxon>Bacteria</taxon>
        <taxon>Pseudomonadati</taxon>
        <taxon>Planctomycetota</taxon>
        <taxon>Planctomycetia</taxon>
        <taxon>Pirellulales</taxon>
        <taxon>Pirellulaceae</taxon>
        <taxon>Mariniblastus</taxon>
    </lineage>
</organism>
<gene>
    <name evidence="1" type="ORF">MFFC18_39530</name>
</gene>
<dbReference type="InterPro" id="IPR019587">
    <property type="entry name" value="Polyketide_cyclase/dehydratase"/>
</dbReference>
<reference evidence="1 2" key="1">
    <citation type="submission" date="2019-08" db="EMBL/GenBank/DDBJ databases">
        <title>Deep-cultivation of Planctomycetes and their phenomic and genomic characterization uncovers novel biology.</title>
        <authorList>
            <person name="Wiegand S."/>
            <person name="Jogler M."/>
            <person name="Boedeker C."/>
            <person name="Pinto D."/>
            <person name="Vollmers J."/>
            <person name="Rivas-Marin E."/>
            <person name="Kohn T."/>
            <person name="Peeters S.H."/>
            <person name="Heuer A."/>
            <person name="Rast P."/>
            <person name="Oberbeckmann S."/>
            <person name="Bunk B."/>
            <person name="Jeske O."/>
            <person name="Meyerdierks A."/>
            <person name="Storesund J.E."/>
            <person name="Kallscheuer N."/>
            <person name="Luecker S."/>
            <person name="Lage O.M."/>
            <person name="Pohl T."/>
            <person name="Merkel B.J."/>
            <person name="Hornburger P."/>
            <person name="Mueller R.-W."/>
            <person name="Bruemmer F."/>
            <person name="Labrenz M."/>
            <person name="Spormann A.M."/>
            <person name="Op den Camp H."/>
            <person name="Overmann J."/>
            <person name="Amann R."/>
            <person name="Jetten M.S.M."/>
            <person name="Mascher T."/>
            <person name="Medema M.H."/>
            <person name="Devos D.P."/>
            <person name="Kaster A.-K."/>
            <person name="Ovreas L."/>
            <person name="Rohde M."/>
            <person name="Galperin M.Y."/>
            <person name="Jogler C."/>
        </authorList>
    </citation>
    <scope>NUCLEOTIDE SEQUENCE [LARGE SCALE GENOMIC DNA]</scope>
    <source>
        <strain evidence="1 2">FC18</strain>
    </source>
</reference>
<sequence length="149" mass="16805">MAQTSISIHIQASTEKVFAAVAEIDSFPQRAEAIQKVEFLTKQHSGVGTRFRETRLLNGRESKTELEVTEYEPDLPERRIRMVSDQGGTIWDTVFVVTDSGSGSTLNLKMDARPYKLVARIMTPLISGMIKKFIQKDMDDLKTWCEAGH</sequence>
<dbReference type="SUPFAM" id="SSF55961">
    <property type="entry name" value="Bet v1-like"/>
    <property type="match status" value="1"/>
</dbReference>
<dbReference type="EMBL" id="CP042912">
    <property type="protein sequence ID" value="QEG24042.1"/>
    <property type="molecule type" value="Genomic_DNA"/>
</dbReference>
<dbReference type="OrthoDB" id="4773254at2"/>
<dbReference type="Gene3D" id="3.30.530.20">
    <property type="match status" value="1"/>
</dbReference>
<name>A0A5B9PH01_9BACT</name>